<feature type="compositionally biased region" description="Low complexity" evidence="5">
    <location>
        <begin position="394"/>
        <end position="423"/>
    </location>
</feature>
<dbReference type="Proteomes" id="UP001054846">
    <property type="component" value="Chromosome"/>
</dbReference>
<feature type="compositionally biased region" description="Pro residues" evidence="5">
    <location>
        <begin position="424"/>
        <end position="442"/>
    </location>
</feature>
<keyword evidence="3" id="KW-0238">DNA-binding</keyword>
<dbReference type="PANTHER" id="PTHR30385">
    <property type="entry name" value="SIGMA FACTOR F FLAGELLAR"/>
    <property type="match status" value="1"/>
</dbReference>
<evidence type="ECO:0000256" key="3">
    <source>
        <dbReference type="ARBA" id="ARBA00023125"/>
    </source>
</evidence>
<accession>A0ABY3PS56</accession>
<evidence type="ECO:0000256" key="5">
    <source>
        <dbReference type="SAM" id="MobiDB-lite"/>
    </source>
</evidence>
<feature type="region of interest" description="Disordered" evidence="5">
    <location>
        <begin position="376"/>
        <end position="466"/>
    </location>
</feature>
<dbReference type="InterPro" id="IPR013324">
    <property type="entry name" value="RNA_pol_sigma_r3/r4-like"/>
</dbReference>
<keyword evidence="1" id="KW-0805">Transcription regulation</keyword>
<dbReference type="Gene3D" id="1.20.140.160">
    <property type="match status" value="1"/>
</dbReference>
<gene>
    <name evidence="6" type="ORF">ISF26_10185</name>
</gene>
<proteinExistence type="predicted"/>
<dbReference type="RefSeq" id="WP_230843786.1">
    <property type="nucleotide sequence ID" value="NZ_CP063845.1"/>
</dbReference>
<feature type="compositionally biased region" description="Pro residues" evidence="5">
    <location>
        <begin position="376"/>
        <end position="388"/>
    </location>
</feature>
<sequence>MPKRSPSLFPVVRSPLRSKAAVLEELALQLQPLLHQWHQLRRSVHLDERQRAEGLHQLERRMRQVGLPHFHRLLRDLCGVYCKRRRAQSAGPGFETEFFADEVLLLVHERLPQFDPRLASFSTWLAKHVFLTVYRDLQRGFDPTWAQARPTTAAGLRQHRQAFAIAHAQSLDAPARPAPDSNDPFTWHEVLSSVDNAAEKALLEEHCRERFLQAVLGLSEADQLLLERVHLRGEAKQDVARSLGRTPGRISQKLGEIYRRLAGALGAQFLEECDGTDFCAALHDRVAGGSAVGCQARLERLSRDVPRLLSSSGWPGAIEGPPAEPDVAEERLWTQLMALPSPSRLPALPLAGAGGVAAAAAVALVNLWLRPVAPPPQPELATRPPEPSPIASTAKAPAEAPHPARKPAAPARPARSAGGTARPPQAPPTPQSALKPAPPPTVLAPTPLLAGKPPAEAGPAPGSQILPAPQEQLLRSSRSDDLAVANYSRELCQALQAVAHWPPDGAQPAVLEIALSVGRAGTRLLQPPRPVVAAGSVLDAALVAAVEALEGEGWPTWPEASDRQLRILVIYDSDSQRLNCQAEALP</sequence>
<evidence type="ECO:0000256" key="2">
    <source>
        <dbReference type="ARBA" id="ARBA00023082"/>
    </source>
</evidence>
<feature type="compositionally biased region" description="Low complexity" evidence="5">
    <location>
        <begin position="443"/>
        <end position="462"/>
    </location>
</feature>
<dbReference type="EMBL" id="CP063845">
    <property type="protein sequence ID" value="UFP96548.1"/>
    <property type="molecule type" value="Genomic_DNA"/>
</dbReference>
<organism evidence="6 7">
    <name type="scientific">Gloeobacter morelensis MG652769</name>
    <dbReference type="NCBI Taxonomy" id="2781736"/>
    <lineage>
        <taxon>Bacteria</taxon>
        <taxon>Bacillati</taxon>
        <taxon>Cyanobacteriota</taxon>
        <taxon>Cyanophyceae</taxon>
        <taxon>Gloeobacterales</taxon>
        <taxon>Gloeobacteraceae</taxon>
        <taxon>Gloeobacter</taxon>
        <taxon>Gloeobacter morelensis</taxon>
    </lineage>
</organism>
<name>A0ABY3PS56_9CYAN</name>
<dbReference type="PANTHER" id="PTHR30385:SF4">
    <property type="entry name" value="RNA POLYMERASE SIGMA-E FACTOR"/>
    <property type="match status" value="1"/>
</dbReference>
<evidence type="ECO:0000313" key="7">
    <source>
        <dbReference type="Proteomes" id="UP001054846"/>
    </source>
</evidence>
<protein>
    <recommendedName>
        <fullName evidence="8">Sigma-70 family RNA polymerase sigma factor</fullName>
    </recommendedName>
</protein>
<keyword evidence="7" id="KW-1185">Reference proteome</keyword>
<evidence type="ECO:0000313" key="6">
    <source>
        <dbReference type="EMBL" id="UFP96548.1"/>
    </source>
</evidence>
<reference evidence="6 7" key="1">
    <citation type="journal article" date="2021" name="Genome Biol. Evol.">
        <title>Complete Genome Sequencing of a Novel Gloeobacter Species from a Waterfall Cave in Mexico.</title>
        <authorList>
            <person name="Saw J.H."/>
            <person name="Cardona T."/>
            <person name="Montejano G."/>
        </authorList>
    </citation>
    <scope>NUCLEOTIDE SEQUENCE [LARGE SCALE GENOMIC DNA]</scope>
    <source>
        <strain evidence="6">MG652769</strain>
    </source>
</reference>
<evidence type="ECO:0000256" key="4">
    <source>
        <dbReference type="ARBA" id="ARBA00023163"/>
    </source>
</evidence>
<keyword evidence="2" id="KW-0731">Sigma factor</keyword>
<dbReference type="SUPFAM" id="SSF88659">
    <property type="entry name" value="Sigma3 and sigma4 domains of RNA polymerase sigma factors"/>
    <property type="match status" value="1"/>
</dbReference>
<evidence type="ECO:0000256" key="1">
    <source>
        <dbReference type="ARBA" id="ARBA00023015"/>
    </source>
</evidence>
<evidence type="ECO:0008006" key="8">
    <source>
        <dbReference type="Google" id="ProtNLM"/>
    </source>
</evidence>
<keyword evidence="4" id="KW-0804">Transcription</keyword>